<evidence type="ECO:0000313" key="2">
    <source>
        <dbReference type="EMBL" id="ADL52451.1"/>
    </source>
</evidence>
<dbReference type="eggNOG" id="COG5011">
    <property type="taxonomic scope" value="Bacteria"/>
</dbReference>
<feature type="domain" description="DUF2344" evidence="1">
    <location>
        <begin position="2"/>
        <end position="191"/>
    </location>
</feature>
<dbReference type="STRING" id="573061.Clocel_2754"/>
<keyword evidence="3" id="KW-1185">Reference proteome</keyword>
<gene>
    <name evidence="2" type="ordered locus">Clocel_2754</name>
</gene>
<accession>D9SS04</accession>
<dbReference type="EMBL" id="CP002160">
    <property type="protein sequence ID" value="ADL52451.1"/>
    <property type="molecule type" value="Genomic_DNA"/>
</dbReference>
<dbReference type="HOGENOM" id="CLU_083579_1_0_9"/>
<dbReference type="RefSeq" id="WP_010076641.1">
    <property type="nucleotide sequence ID" value="NC_014393.1"/>
</dbReference>
<proteinExistence type="predicted"/>
<dbReference type="KEGG" id="ccb:Clocel_2754"/>
<dbReference type="Pfam" id="PF10105">
    <property type="entry name" value="DUF2344"/>
    <property type="match status" value="1"/>
</dbReference>
<dbReference type="OrthoDB" id="9780488at2"/>
<dbReference type="NCBIfam" id="TIGR03936">
    <property type="entry name" value="sam_1_link_chp"/>
    <property type="match status" value="1"/>
</dbReference>
<reference evidence="2 3" key="1">
    <citation type="submission" date="2010-08" db="EMBL/GenBank/DDBJ databases">
        <title>Complete sequence of Clostridium cellulovorans 743B.</title>
        <authorList>
            <consortium name="US DOE Joint Genome Institute"/>
            <person name="Lucas S."/>
            <person name="Copeland A."/>
            <person name="Lapidus A."/>
            <person name="Cheng J.-F."/>
            <person name="Bruce D."/>
            <person name="Goodwin L."/>
            <person name="Pitluck S."/>
            <person name="Chertkov O."/>
            <person name="Detter J.C."/>
            <person name="Han C."/>
            <person name="Tapia R."/>
            <person name="Land M."/>
            <person name="Hauser L."/>
            <person name="Chang Y.-J."/>
            <person name="Jeffries C."/>
            <person name="Kyrpides N."/>
            <person name="Ivanova N."/>
            <person name="Mikhailova N."/>
            <person name="Hemme C.L."/>
            <person name="Woyke T."/>
        </authorList>
    </citation>
    <scope>NUCLEOTIDE SEQUENCE [LARGE SCALE GENOMIC DNA]</scope>
    <source>
        <strain evidence="3">ATCC 35296 / DSM 3052 / OCM 3 / 743B</strain>
    </source>
</reference>
<dbReference type="Proteomes" id="UP000002730">
    <property type="component" value="Chromosome"/>
</dbReference>
<evidence type="ECO:0000313" key="3">
    <source>
        <dbReference type="Proteomes" id="UP000002730"/>
    </source>
</evidence>
<dbReference type="InterPro" id="IPR018768">
    <property type="entry name" value="DUF2344"/>
</dbReference>
<organism evidence="2 3">
    <name type="scientific">Clostridium cellulovorans (strain ATCC 35296 / DSM 3052 / OCM 3 / 743B)</name>
    <dbReference type="NCBI Taxonomy" id="573061"/>
    <lineage>
        <taxon>Bacteria</taxon>
        <taxon>Bacillati</taxon>
        <taxon>Bacillota</taxon>
        <taxon>Clostridia</taxon>
        <taxon>Eubacteriales</taxon>
        <taxon>Clostridiaceae</taxon>
        <taxon>Clostridium</taxon>
    </lineage>
</organism>
<dbReference type="AlphaFoldDB" id="D9SS04"/>
<sequence length="235" mass="26684">MRYLIKFSKDSSIKFISHLDIMRTIGRMVRRAELPAEYSKGFNPHLSLSIAQPLSVGVYSSGEYMDLVLVETLECDELIDRLNEAAPMGIRFLDALAIEEIPNVKKVPQAMAAVEAASYKIKLRYDDVEFLGKEVKEILKKQQWEILKESKKGDKMVDIRPMVLSFDYEIDNNILYIDALLSCGSKANLSPDLLAKYLKANTTNVKTDAFVDIERIDMLAYKNKKLVPLIEALSK</sequence>
<protein>
    <recommendedName>
        <fullName evidence="1">DUF2344 domain-containing protein</fullName>
    </recommendedName>
</protein>
<evidence type="ECO:0000259" key="1">
    <source>
        <dbReference type="Pfam" id="PF10105"/>
    </source>
</evidence>
<name>D9SS04_CLOC7</name>